<accession>A0A518H7C3</accession>
<keyword evidence="3" id="KW-1185">Reference proteome</keyword>
<proteinExistence type="predicted"/>
<dbReference type="OrthoDB" id="268452at2"/>
<dbReference type="Proteomes" id="UP000317835">
    <property type="component" value="Chromosome"/>
</dbReference>
<organism evidence="2 3">
    <name type="scientific">Tautonia plasticadhaerens</name>
    <dbReference type="NCBI Taxonomy" id="2527974"/>
    <lineage>
        <taxon>Bacteria</taxon>
        <taxon>Pseudomonadati</taxon>
        <taxon>Planctomycetota</taxon>
        <taxon>Planctomycetia</taxon>
        <taxon>Isosphaerales</taxon>
        <taxon>Isosphaeraceae</taxon>
        <taxon>Tautonia</taxon>
    </lineage>
</organism>
<name>A0A518H7C3_9BACT</name>
<dbReference type="InterPro" id="IPR011990">
    <property type="entry name" value="TPR-like_helical_dom_sf"/>
</dbReference>
<feature type="region of interest" description="Disordered" evidence="1">
    <location>
        <begin position="1"/>
        <end position="30"/>
    </location>
</feature>
<dbReference type="Gene3D" id="1.25.40.10">
    <property type="entry name" value="Tetratricopeptide repeat domain"/>
    <property type="match status" value="1"/>
</dbReference>
<dbReference type="EMBL" id="CP036426">
    <property type="protein sequence ID" value="QDV36734.1"/>
    <property type="molecule type" value="Genomic_DNA"/>
</dbReference>
<evidence type="ECO:0008006" key="4">
    <source>
        <dbReference type="Google" id="ProtNLM"/>
    </source>
</evidence>
<protein>
    <recommendedName>
        <fullName evidence="4">Tetratricopeptide repeat protein</fullName>
    </recommendedName>
</protein>
<dbReference type="SUPFAM" id="SSF48452">
    <property type="entry name" value="TPR-like"/>
    <property type="match status" value="1"/>
</dbReference>
<gene>
    <name evidence="2" type="ORF">ElP_46630</name>
</gene>
<dbReference type="KEGG" id="tpla:ElP_46630"/>
<reference evidence="2 3" key="1">
    <citation type="submission" date="2019-02" db="EMBL/GenBank/DDBJ databases">
        <title>Deep-cultivation of Planctomycetes and their phenomic and genomic characterization uncovers novel biology.</title>
        <authorList>
            <person name="Wiegand S."/>
            <person name="Jogler M."/>
            <person name="Boedeker C."/>
            <person name="Pinto D."/>
            <person name="Vollmers J."/>
            <person name="Rivas-Marin E."/>
            <person name="Kohn T."/>
            <person name="Peeters S.H."/>
            <person name="Heuer A."/>
            <person name="Rast P."/>
            <person name="Oberbeckmann S."/>
            <person name="Bunk B."/>
            <person name="Jeske O."/>
            <person name="Meyerdierks A."/>
            <person name="Storesund J.E."/>
            <person name="Kallscheuer N."/>
            <person name="Luecker S."/>
            <person name="Lage O.M."/>
            <person name="Pohl T."/>
            <person name="Merkel B.J."/>
            <person name="Hornburger P."/>
            <person name="Mueller R.-W."/>
            <person name="Bruemmer F."/>
            <person name="Labrenz M."/>
            <person name="Spormann A.M."/>
            <person name="Op den Camp H."/>
            <person name="Overmann J."/>
            <person name="Amann R."/>
            <person name="Jetten M.S.M."/>
            <person name="Mascher T."/>
            <person name="Medema M.H."/>
            <person name="Devos D.P."/>
            <person name="Kaster A.-K."/>
            <person name="Ovreas L."/>
            <person name="Rohde M."/>
            <person name="Galperin M.Y."/>
            <person name="Jogler C."/>
        </authorList>
    </citation>
    <scope>NUCLEOTIDE SEQUENCE [LARGE SCALE GENOMIC DNA]</scope>
    <source>
        <strain evidence="2 3">ElP</strain>
    </source>
</reference>
<sequence>MTQHRRNGDGTPIPGGEPDRPGSRQAKIGLSQIPGSSDYELVHPRCVLQRRADYEEGMELWKAGDPEGARDALRFALEGCGDNLWIHVALGKIALEADKDYNLARGHFGYAFELVERALPKSVEVRLPRKLPGNKPFFEAAEGLASCYEGMSRRQEADRVRRQADRLAGPGK</sequence>
<evidence type="ECO:0000313" key="3">
    <source>
        <dbReference type="Proteomes" id="UP000317835"/>
    </source>
</evidence>
<dbReference type="AlphaFoldDB" id="A0A518H7C3"/>
<dbReference type="RefSeq" id="WP_145273485.1">
    <property type="nucleotide sequence ID" value="NZ_CP036426.1"/>
</dbReference>
<evidence type="ECO:0000256" key="1">
    <source>
        <dbReference type="SAM" id="MobiDB-lite"/>
    </source>
</evidence>
<evidence type="ECO:0000313" key="2">
    <source>
        <dbReference type="EMBL" id="QDV36734.1"/>
    </source>
</evidence>